<dbReference type="Proteomes" id="UP000821837">
    <property type="component" value="Unassembled WGS sequence"/>
</dbReference>
<evidence type="ECO:0000313" key="1">
    <source>
        <dbReference type="EMBL" id="KAH7943483.1"/>
    </source>
</evidence>
<dbReference type="AlphaFoldDB" id="A0A9D4PJ39"/>
<sequence>MLTAYDASKRYNIDLLGAINLLNFTWKELVPSKVVNCFEHAGFSRTIVSDPDDDRTCSDLYEAVDKIARQEVEGDFKTFALADAAAPVVAPATDAEIIDTVGGPDKDEEPREVPTMVQTREHLRLLQNKVECMGGNDGLMPCLVKLEQELLAPGKNLKQPKLTALFLHLNKALLH</sequence>
<dbReference type="EMBL" id="JABSTV010001253">
    <property type="protein sequence ID" value="KAH7943483.1"/>
    <property type="molecule type" value="Genomic_DNA"/>
</dbReference>
<reference evidence="1" key="2">
    <citation type="submission" date="2021-09" db="EMBL/GenBank/DDBJ databases">
        <authorList>
            <person name="Jia N."/>
            <person name="Wang J."/>
            <person name="Shi W."/>
            <person name="Du L."/>
            <person name="Sun Y."/>
            <person name="Zhan W."/>
            <person name="Jiang J."/>
            <person name="Wang Q."/>
            <person name="Zhang B."/>
            <person name="Ji P."/>
            <person name="Sakyi L.B."/>
            <person name="Cui X."/>
            <person name="Yuan T."/>
            <person name="Jiang B."/>
            <person name="Yang W."/>
            <person name="Lam T.T.-Y."/>
            <person name="Chang Q."/>
            <person name="Ding S."/>
            <person name="Wang X."/>
            <person name="Zhu J."/>
            <person name="Ruan X."/>
            <person name="Zhao L."/>
            <person name="Wei J."/>
            <person name="Que T."/>
            <person name="Du C."/>
            <person name="Cheng J."/>
            <person name="Dai P."/>
            <person name="Han X."/>
            <person name="Huang E."/>
            <person name="Gao Y."/>
            <person name="Liu J."/>
            <person name="Shao H."/>
            <person name="Ye R."/>
            <person name="Li L."/>
            <person name="Wei W."/>
            <person name="Wang X."/>
            <person name="Wang C."/>
            <person name="Huo Q."/>
            <person name="Li W."/>
            <person name="Guo W."/>
            <person name="Chen H."/>
            <person name="Chen S."/>
            <person name="Zhou L."/>
            <person name="Zhou L."/>
            <person name="Ni X."/>
            <person name="Tian J."/>
            <person name="Zhou Y."/>
            <person name="Sheng Y."/>
            <person name="Liu T."/>
            <person name="Pan Y."/>
            <person name="Xia L."/>
            <person name="Li J."/>
            <person name="Zhao F."/>
            <person name="Cao W."/>
        </authorList>
    </citation>
    <scope>NUCLEOTIDE SEQUENCE</scope>
    <source>
        <strain evidence="1">Rsan-2018</strain>
        <tissue evidence="1">Larvae</tissue>
    </source>
</reference>
<organism evidence="1 2">
    <name type="scientific">Rhipicephalus sanguineus</name>
    <name type="common">Brown dog tick</name>
    <name type="synonym">Ixodes sanguineus</name>
    <dbReference type="NCBI Taxonomy" id="34632"/>
    <lineage>
        <taxon>Eukaryota</taxon>
        <taxon>Metazoa</taxon>
        <taxon>Ecdysozoa</taxon>
        <taxon>Arthropoda</taxon>
        <taxon>Chelicerata</taxon>
        <taxon>Arachnida</taxon>
        <taxon>Acari</taxon>
        <taxon>Parasitiformes</taxon>
        <taxon>Ixodida</taxon>
        <taxon>Ixodoidea</taxon>
        <taxon>Ixodidae</taxon>
        <taxon>Rhipicephalinae</taxon>
        <taxon>Rhipicephalus</taxon>
        <taxon>Rhipicephalus</taxon>
    </lineage>
</organism>
<comment type="caution">
    <text evidence="1">The sequence shown here is derived from an EMBL/GenBank/DDBJ whole genome shotgun (WGS) entry which is preliminary data.</text>
</comment>
<accession>A0A9D4PJ39</accession>
<keyword evidence="2" id="KW-1185">Reference proteome</keyword>
<evidence type="ECO:0000313" key="2">
    <source>
        <dbReference type="Proteomes" id="UP000821837"/>
    </source>
</evidence>
<dbReference type="VEuPathDB" id="VectorBase:RSAN_035370"/>
<protein>
    <submittedName>
        <fullName evidence="1">Uncharacterized protein</fullName>
    </submittedName>
</protein>
<gene>
    <name evidence="1" type="ORF">HPB52_009087</name>
</gene>
<proteinExistence type="predicted"/>
<reference evidence="1" key="1">
    <citation type="journal article" date="2020" name="Cell">
        <title>Large-Scale Comparative Analyses of Tick Genomes Elucidate Their Genetic Diversity and Vector Capacities.</title>
        <authorList>
            <consortium name="Tick Genome and Microbiome Consortium (TIGMIC)"/>
            <person name="Jia N."/>
            <person name="Wang J."/>
            <person name="Shi W."/>
            <person name="Du L."/>
            <person name="Sun Y."/>
            <person name="Zhan W."/>
            <person name="Jiang J.F."/>
            <person name="Wang Q."/>
            <person name="Zhang B."/>
            <person name="Ji P."/>
            <person name="Bell-Sakyi L."/>
            <person name="Cui X.M."/>
            <person name="Yuan T.T."/>
            <person name="Jiang B.G."/>
            <person name="Yang W.F."/>
            <person name="Lam T.T."/>
            <person name="Chang Q.C."/>
            <person name="Ding S.J."/>
            <person name="Wang X.J."/>
            <person name="Zhu J.G."/>
            <person name="Ruan X.D."/>
            <person name="Zhao L."/>
            <person name="Wei J.T."/>
            <person name="Ye R.Z."/>
            <person name="Que T.C."/>
            <person name="Du C.H."/>
            <person name="Zhou Y.H."/>
            <person name="Cheng J.X."/>
            <person name="Dai P.F."/>
            <person name="Guo W.B."/>
            <person name="Han X.H."/>
            <person name="Huang E.J."/>
            <person name="Li L.F."/>
            <person name="Wei W."/>
            <person name="Gao Y.C."/>
            <person name="Liu J.Z."/>
            <person name="Shao H.Z."/>
            <person name="Wang X."/>
            <person name="Wang C.C."/>
            <person name="Yang T.C."/>
            <person name="Huo Q.B."/>
            <person name="Li W."/>
            <person name="Chen H.Y."/>
            <person name="Chen S.E."/>
            <person name="Zhou L.G."/>
            <person name="Ni X.B."/>
            <person name="Tian J.H."/>
            <person name="Sheng Y."/>
            <person name="Liu T."/>
            <person name="Pan Y.S."/>
            <person name="Xia L.Y."/>
            <person name="Li J."/>
            <person name="Zhao F."/>
            <person name="Cao W.C."/>
        </authorList>
    </citation>
    <scope>NUCLEOTIDE SEQUENCE</scope>
    <source>
        <strain evidence="1">Rsan-2018</strain>
    </source>
</reference>
<name>A0A9D4PJ39_RHISA</name>